<dbReference type="GO" id="GO:0016020">
    <property type="term" value="C:membrane"/>
    <property type="evidence" value="ECO:0007669"/>
    <property type="project" value="UniProtKB-SubCell"/>
</dbReference>
<feature type="transmembrane region" description="Helical" evidence="5">
    <location>
        <begin position="133"/>
        <end position="152"/>
    </location>
</feature>
<dbReference type="Pfam" id="PF13520">
    <property type="entry name" value="AA_permease_2"/>
    <property type="match status" value="1"/>
</dbReference>
<organism evidence="6 7">
    <name type="scientific">Sphingosinicella soli</name>
    <dbReference type="NCBI Taxonomy" id="333708"/>
    <lineage>
        <taxon>Bacteria</taxon>
        <taxon>Pseudomonadati</taxon>
        <taxon>Pseudomonadota</taxon>
        <taxon>Alphaproteobacteria</taxon>
        <taxon>Sphingomonadales</taxon>
        <taxon>Sphingosinicellaceae</taxon>
        <taxon>Sphingosinicella</taxon>
    </lineage>
</organism>
<protein>
    <submittedName>
        <fullName evidence="6">Amino acid transporter</fullName>
    </submittedName>
</protein>
<feature type="transmembrane region" description="Helical" evidence="5">
    <location>
        <begin position="51"/>
        <end position="76"/>
    </location>
</feature>
<dbReference type="RefSeq" id="WP_341534169.1">
    <property type="nucleotide sequence ID" value="NZ_JACHNZ010000018.1"/>
</dbReference>
<evidence type="ECO:0000256" key="2">
    <source>
        <dbReference type="ARBA" id="ARBA00022692"/>
    </source>
</evidence>
<feature type="transmembrane region" description="Helical" evidence="5">
    <location>
        <begin position="97"/>
        <end position="121"/>
    </location>
</feature>
<keyword evidence="7" id="KW-1185">Reference proteome</keyword>
<dbReference type="InterPro" id="IPR002293">
    <property type="entry name" value="AA/rel_permease1"/>
</dbReference>
<comment type="subcellular location">
    <subcellularLocation>
        <location evidence="1">Membrane</location>
        <topology evidence="1">Multi-pass membrane protein</topology>
    </subcellularLocation>
</comment>
<feature type="transmembrane region" description="Helical" evidence="5">
    <location>
        <begin position="21"/>
        <end position="39"/>
    </location>
</feature>
<dbReference type="PANTHER" id="PTHR11785:SF512">
    <property type="entry name" value="SOBREMESA, ISOFORM B"/>
    <property type="match status" value="1"/>
</dbReference>
<keyword evidence="3 5" id="KW-1133">Transmembrane helix</keyword>
<dbReference type="Gene3D" id="1.20.1740.10">
    <property type="entry name" value="Amino acid/polyamine transporter I"/>
    <property type="match status" value="1"/>
</dbReference>
<dbReference type="GO" id="GO:0015179">
    <property type="term" value="F:L-amino acid transmembrane transporter activity"/>
    <property type="evidence" value="ECO:0007669"/>
    <property type="project" value="TreeGrafter"/>
</dbReference>
<evidence type="ECO:0000313" key="6">
    <source>
        <dbReference type="EMBL" id="MBB4632245.1"/>
    </source>
</evidence>
<evidence type="ECO:0000256" key="1">
    <source>
        <dbReference type="ARBA" id="ARBA00004141"/>
    </source>
</evidence>
<evidence type="ECO:0000256" key="3">
    <source>
        <dbReference type="ARBA" id="ARBA00022989"/>
    </source>
</evidence>
<name>A0A7W7B1D6_9SPHN</name>
<feature type="transmembrane region" description="Helical" evidence="5">
    <location>
        <begin position="164"/>
        <end position="185"/>
    </location>
</feature>
<reference evidence="6 7" key="1">
    <citation type="submission" date="2020-08" db="EMBL/GenBank/DDBJ databases">
        <title>Genomic Encyclopedia of Type Strains, Phase IV (KMG-IV): sequencing the most valuable type-strain genomes for metagenomic binning, comparative biology and taxonomic classification.</title>
        <authorList>
            <person name="Goeker M."/>
        </authorList>
    </citation>
    <scope>NUCLEOTIDE SEQUENCE [LARGE SCALE GENOMIC DNA]</scope>
    <source>
        <strain evidence="6 7">DSM 17328</strain>
    </source>
</reference>
<comment type="caution">
    <text evidence="6">The sequence shown here is derived from an EMBL/GenBank/DDBJ whole genome shotgun (WGS) entry which is preliminary data.</text>
</comment>
<dbReference type="AlphaFoldDB" id="A0A7W7B1D6"/>
<keyword evidence="2 5" id="KW-0812">Transmembrane</keyword>
<dbReference type="EMBL" id="JACHNZ010000018">
    <property type="protein sequence ID" value="MBB4632245.1"/>
    <property type="molecule type" value="Genomic_DNA"/>
</dbReference>
<evidence type="ECO:0000256" key="4">
    <source>
        <dbReference type="ARBA" id="ARBA00023136"/>
    </source>
</evidence>
<proteinExistence type="predicted"/>
<dbReference type="PANTHER" id="PTHR11785">
    <property type="entry name" value="AMINO ACID TRANSPORTER"/>
    <property type="match status" value="1"/>
</dbReference>
<dbReference type="Proteomes" id="UP000566324">
    <property type="component" value="Unassembled WGS sequence"/>
</dbReference>
<evidence type="ECO:0000313" key="7">
    <source>
        <dbReference type="Proteomes" id="UP000566324"/>
    </source>
</evidence>
<dbReference type="InterPro" id="IPR050598">
    <property type="entry name" value="AminoAcid_Transporter"/>
</dbReference>
<sequence>MNRDNERLSSPFAAPRTTLGPGDLLALVIGIVVGAGIFRTPSLVAGAAESASAMLAVWAAGGVLSIIGALCYAELASTYPNMGGDYHFLGRAFGRRLAFFYAWARLAVIQTGSIALLAYIVGDYLAGIASVGPASPTLYAALAVIAVTALNWAGVRFGAGAQRWLTGVEILGLVLVIAAGLSLSTAEAQPLSPPAGGGIGLMLVFVLLT</sequence>
<keyword evidence="4 5" id="KW-0472">Membrane</keyword>
<gene>
    <name evidence="6" type="ORF">GGQ98_001864</name>
</gene>
<feature type="transmembrane region" description="Helical" evidence="5">
    <location>
        <begin position="191"/>
        <end position="208"/>
    </location>
</feature>
<accession>A0A7W7B1D6</accession>
<evidence type="ECO:0000256" key="5">
    <source>
        <dbReference type="SAM" id="Phobius"/>
    </source>
</evidence>